<feature type="region of interest" description="Disordered" evidence="1">
    <location>
        <begin position="248"/>
        <end position="320"/>
    </location>
</feature>
<feature type="compositionally biased region" description="Basic and acidic residues" evidence="1">
    <location>
        <begin position="282"/>
        <end position="293"/>
    </location>
</feature>
<feature type="compositionally biased region" description="Polar residues" evidence="1">
    <location>
        <begin position="668"/>
        <end position="694"/>
    </location>
</feature>
<feature type="region of interest" description="Disordered" evidence="1">
    <location>
        <begin position="499"/>
        <end position="744"/>
    </location>
</feature>
<evidence type="ECO:0000313" key="3">
    <source>
        <dbReference type="Proteomes" id="UP000235145"/>
    </source>
</evidence>
<feature type="compositionally biased region" description="Basic and acidic residues" evidence="1">
    <location>
        <begin position="723"/>
        <end position="736"/>
    </location>
</feature>
<feature type="region of interest" description="Disordered" evidence="1">
    <location>
        <begin position="336"/>
        <end position="365"/>
    </location>
</feature>
<organism evidence="2 3">
    <name type="scientific">Lactuca sativa</name>
    <name type="common">Garden lettuce</name>
    <dbReference type="NCBI Taxonomy" id="4236"/>
    <lineage>
        <taxon>Eukaryota</taxon>
        <taxon>Viridiplantae</taxon>
        <taxon>Streptophyta</taxon>
        <taxon>Embryophyta</taxon>
        <taxon>Tracheophyta</taxon>
        <taxon>Spermatophyta</taxon>
        <taxon>Magnoliopsida</taxon>
        <taxon>eudicotyledons</taxon>
        <taxon>Gunneridae</taxon>
        <taxon>Pentapetalae</taxon>
        <taxon>asterids</taxon>
        <taxon>campanulids</taxon>
        <taxon>Asterales</taxon>
        <taxon>Asteraceae</taxon>
        <taxon>Cichorioideae</taxon>
        <taxon>Cichorieae</taxon>
        <taxon>Lactucinae</taxon>
        <taxon>Lactuca</taxon>
    </lineage>
</organism>
<dbReference type="EMBL" id="NBSK02000008">
    <property type="protein sequence ID" value="KAJ0190674.1"/>
    <property type="molecule type" value="Genomic_DNA"/>
</dbReference>
<evidence type="ECO:0000256" key="1">
    <source>
        <dbReference type="SAM" id="MobiDB-lite"/>
    </source>
</evidence>
<feature type="compositionally biased region" description="Polar residues" evidence="1">
    <location>
        <begin position="641"/>
        <end position="655"/>
    </location>
</feature>
<comment type="caution">
    <text evidence="2">The sequence shown here is derived from an EMBL/GenBank/DDBJ whole genome shotgun (WGS) entry which is preliminary data.</text>
</comment>
<dbReference type="Proteomes" id="UP000235145">
    <property type="component" value="Unassembled WGS sequence"/>
</dbReference>
<sequence length="917" mass="102790">MVGGVLLLLMEMERGIDPDALLDYVELQIFPIQNRYEAYVCSSNRAHKVASGTLKQLLLHSPRVKDLSFKGSNTNFKILPPDNSNDAEWFTTATLKRFLHIIGSPDILSIGNEITQLEETRKFQLSLSVKAEVDITSSINSKYVYTLCVINHFSRFILISFSHSTHTVASDRNELLRAVDLRLTALKDELALAFDRATGARCSTKDISDLENFAHHFGAKDIRDSLQKFVEISIFPSPQDLINIRFNKNDRNAPAPPIASPAKAAQIERQNSTDDENSSVSSEDKQASVERSRAPTRSSATPRRSASPMRRIQIGRSGSHRAAALTIKSLNYFPPREKLGFQRDAGSNSSEEEEEDPEKPKKNNVLRMSVQDKISLFESKQRDESVNIPKTKTLLNTKKGVLRRWSSGMGENATQNQQHHLPDNINNNTENTLVSTKNVAPEAEVSAETAENIIQVETLEPEREGSCEKHVDSIEWSQLKEAELNQLFTEMMENKLVKPRKLTNDVSKSKKSEQRGGFYDHYKQKRDEKLQRETAGKRAEKEAQLKVMQQRFLDENNKLQKTQKNPIPVTNTRKESPKPLVLKKATPKPPSPLPTTRKSWPSPQPPKPKEASPSRTTSRKPQSTSSSDVRSSTKSEKSKPRSTTPKSTPDVVTNRNLKKTINEKKQKQPTVMKTTKSTKPIKVNNTPESESKPSFYNKVTKKNSVVPLETKPFLRKGSGMKTKVADQPEEASRRSSETLVIQSEENEVGMITDVTETVELEPQVVKLKSEEEFELELESESESVIPKRVEMKEQELVISPTAWVEVEAEVEEEIISSPVQSVSPVKGVVKGGDGIGITSPRIRHSLSQMMLEDNSEEGGDNGEWGNAEHPPALVYHKDSPKGFKRLLNPTKGGHSSPFQRLGGARGIDVKYIYKHIG</sequence>
<keyword evidence="3" id="KW-1185">Reference proteome</keyword>
<dbReference type="AlphaFoldDB" id="A0A9R1WXX0"/>
<feature type="compositionally biased region" description="Basic and acidic residues" evidence="1">
    <location>
        <begin position="507"/>
        <end position="544"/>
    </location>
</feature>
<evidence type="ECO:0000313" key="2">
    <source>
        <dbReference type="EMBL" id="KAJ0190674.1"/>
    </source>
</evidence>
<feature type="compositionally biased region" description="Low complexity" evidence="1">
    <location>
        <begin position="295"/>
        <end position="311"/>
    </location>
</feature>
<protein>
    <submittedName>
        <fullName evidence="2">Uncharacterized protein</fullName>
    </submittedName>
</protein>
<gene>
    <name evidence="2" type="ORF">LSAT_V11C800393480</name>
</gene>
<feature type="compositionally biased region" description="Polar residues" evidence="1">
    <location>
        <begin position="559"/>
        <end position="571"/>
    </location>
</feature>
<reference evidence="2 3" key="1">
    <citation type="journal article" date="2017" name="Nat. Commun.">
        <title>Genome assembly with in vitro proximity ligation data and whole-genome triplication in lettuce.</title>
        <authorList>
            <person name="Reyes-Chin-Wo S."/>
            <person name="Wang Z."/>
            <person name="Yang X."/>
            <person name="Kozik A."/>
            <person name="Arikit S."/>
            <person name="Song C."/>
            <person name="Xia L."/>
            <person name="Froenicke L."/>
            <person name="Lavelle D.O."/>
            <person name="Truco M.J."/>
            <person name="Xia R."/>
            <person name="Zhu S."/>
            <person name="Xu C."/>
            <person name="Xu H."/>
            <person name="Xu X."/>
            <person name="Cox K."/>
            <person name="Korf I."/>
            <person name="Meyers B.C."/>
            <person name="Michelmore R.W."/>
        </authorList>
    </citation>
    <scope>NUCLEOTIDE SEQUENCE [LARGE SCALE GENOMIC DNA]</scope>
    <source>
        <strain evidence="3">cv. Salinas</strain>
        <tissue evidence="2">Seedlings</tissue>
    </source>
</reference>
<dbReference type="PANTHER" id="PTHR31008">
    <property type="entry name" value="COP1-INTERACTING PROTEIN-RELATED"/>
    <property type="match status" value="1"/>
</dbReference>
<name>A0A9R1WXX0_LACSA</name>
<proteinExistence type="predicted"/>
<accession>A0A9R1WXX0</accession>
<dbReference type="PANTHER" id="PTHR31008:SF5">
    <property type="entry name" value="EXPRESSED PROTEIN"/>
    <property type="match status" value="1"/>
</dbReference>